<protein>
    <submittedName>
        <fullName evidence="1">Uncharacterized protein</fullName>
    </submittedName>
</protein>
<dbReference type="EMBL" id="KN838557">
    <property type="protein sequence ID" value="KIK05846.1"/>
    <property type="molecule type" value="Genomic_DNA"/>
</dbReference>
<feature type="non-terminal residue" evidence="1">
    <location>
        <position position="1"/>
    </location>
</feature>
<evidence type="ECO:0000313" key="2">
    <source>
        <dbReference type="Proteomes" id="UP000054477"/>
    </source>
</evidence>
<evidence type="ECO:0000313" key="1">
    <source>
        <dbReference type="EMBL" id="KIK05846.1"/>
    </source>
</evidence>
<proteinExistence type="predicted"/>
<sequence length="50" mass="5484">ILHPPSVPGFYERFMTSTIPSSSSISLVRYPGMSNQFTVNTLLWLVGSAP</sequence>
<dbReference type="HOGENOM" id="CLU_3129756_0_0_1"/>
<dbReference type="AlphaFoldDB" id="A0A0C9XLC3"/>
<accession>A0A0C9XLC3</accession>
<keyword evidence="2" id="KW-1185">Reference proteome</keyword>
<name>A0A0C9XLC3_9AGAR</name>
<reference evidence="2" key="2">
    <citation type="submission" date="2015-01" db="EMBL/GenBank/DDBJ databases">
        <title>Evolutionary Origins and Diversification of the Mycorrhizal Mutualists.</title>
        <authorList>
            <consortium name="DOE Joint Genome Institute"/>
            <consortium name="Mycorrhizal Genomics Consortium"/>
            <person name="Kohler A."/>
            <person name="Kuo A."/>
            <person name="Nagy L.G."/>
            <person name="Floudas D."/>
            <person name="Copeland A."/>
            <person name="Barry K.W."/>
            <person name="Cichocki N."/>
            <person name="Veneault-Fourrey C."/>
            <person name="LaButti K."/>
            <person name="Lindquist E.A."/>
            <person name="Lipzen A."/>
            <person name="Lundell T."/>
            <person name="Morin E."/>
            <person name="Murat C."/>
            <person name="Riley R."/>
            <person name="Ohm R."/>
            <person name="Sun H."/>
            <person name="Tunlid A."/>
            <person name="Henrissat B."/>
            <person name="Grigoriev I.V."/>
            <person name="Hibbett D.S."/>
            <person name="Martin F."/>
        </authorList>
    </citation>
    <scope>NUCLEOTIDE SEQUENCE [LARGE SCALE GENOMIC DNA]</scope>
    <source>
        <strain evidence="2">LaAM-08-1</strain>
    </source>
</reference>
<reference evidence="1 2" key="1">
    <citation type="submission" date="2014-04" db="EMBL/GenBank/DDBJ databases">
        <authorList>
            <consortium name="DOE Joint Genome Institute"/>
            <person name="Kuo A."/>
            <person name="Kohler A."/>
            <person name="Nagy L.G."/>
            <person name="Floudas D."/>
            <person name="Copeland A."/>
            <person name="Barry K.W."/>
            <person name="Cichocki N."/>
            <person name="Veneault-Fourrey C."/>
            <person name="LaButti K."/>
            <person name="Lindquist E.A."/>
            <person name="Lipzen A."/>
            <person name="Lundell T."/>
            <person name="Morin E."/>
            <person name="Murat C."/>
            <person name="Sun H."/>
            <person name="Tunlid A."/>
            <person name="Henrissat B."/>
            <person name="Grigoriev I.V."/>
            <person name="Hibbett D.S."/>
            <person name="Martin F."/>
            <person name="Nordberg H.P."/>
            <person name="Cantor M.N."/>
            <person name="Hua S.X."/>
        </authorList>
    </citation>
    <scope>NUCLEOTIDE SEQUENCE [LARGE SCALE GENOMIC DNA]</scope>
    <source>
        <strain evidence="1 2">LaAM-08-1</strain>
    </source>
</reference>
<gene>
    <name evidence="1" type="ORF">K443DRAFT_327623</name>
</gene>
<dbReference type="Proteomes" id="UP000054477">
    <property type="component" value="Unassembled WGS sequence"/>
</dbReference>
<organism evidence="1 2">
    <name type="scientific">Laccaria amethystina LaAM-08-1</name>
    <dbReference type="NCBI Taxonomy" id="1095629"/>
    <lineage>
        <taxon>Eukaryota</taxon>
        <taxon>Fungi</taxon>
        <taxon>Dikarya</taxon>
        <taxon>Basidiomycota</taxon>
        <taxon>Agaricomycotina</taxon>
        <taxon>Agaricomycetes</taxon>
        <taxon>Agaricomycetidae</taxon>
        <taxon>Agaricales</taxon>
        <taxon>Agaricineae</taxon>
        <taxon>Hydnangiaceae</taxon>
        <taxon>Laccaria</taxon>
    </lineage>
</organism>